<evidence type="ECO:0000313" key="2">
    <source>
        <dbReference type="EMBL" id="OUM04935.1"/>
    </source>
</evidence>
<dbReference type="NCBIfam" id="NF047646">
    <property type="entry name" value="REP_Tyr_transpos"/>
    <property type="match status" value="1"/>
</dbReference>
<dbReference type="RefSeq" id="WP_084920253.1">
    <property type="nucleotide sequence ID" value="NZ_MTSA01000025.1"/>
</dbReference>
<accession>A0A244EK80</accession>
<dbReference type="Proteomes" id="UP000195128">
    <property type="component" value="Unassembled WGS sequence"/>
</dbReference>
<proteinExistence type="predicted"/>
<dbReference type="Gene3D" id="3.30.70.1290">
    <property type="entry name" value="Transposase IS200-like"/>
    <property type="match status" value="1"/>
</dbReference>
<dbReference type="SMART" id="SM01321">
    <property type="entry name" value="Y1_Tnp"/>
    <property type="match status" value="1"/>
</dbReference>
<dbReference type="PANTHER" id="PTHR36966:SF1">
    <property type="entry name" value="REP-ASSOCIATED TYROSINE TRANSPOSASE"/>
    <property type="match status" value="1"/>
</dbReference>
<dbReference type="GO" id="GO:0006313">
    <property type="term" value="P:DNA transposition"/>
    <property type="evidence" value="ECO:0007669"/>
    <property type="project" value="InterPro"/>
</dbReference>
<dbReference type="InterPro" id="IPR002686">
    <property type="entry name" value="Transposase_17"/>
</dbReference>
<evidence type="ECO:0000259" key="1">
    <source>
        <dbReference type="SMART" id="SM01321"/>
    </source>
</evidence>
<dbReference type="GO" id="GO:0043565">
    <property type="term" value="F:sequence-specific DNA binding"/>
    <property type="evidence" value="ECO:0007669"/>
    <property type="project" value="TreeGrafter"/>
</dbReference>
<dbReference type="SUPFAM" id="SSF143422">
    <property type="entry name" value="Transposase IS200-like"/>
    <property type="match status" value="1"/>
</dbReference>
<organism evidence="2 3">
    <name type="scientific">Pseudomonas syringae</name>
    <dbReference type="NCBI Taxonomy" id="317"/>
    <lineage>
        <taxon>Bacteria</taxon>
        <taxon>Pseudomonadati</taxon>
        <taxon>Pseudomonadota</taxon>
        <taxon>Gammaproteobacteria</taxon>
        <taxon>Pseudomonadales</taxon>
        <taxon>Pseudomonadaceae</taxon>
        <taxon>Pseudomonas</taxon>
    </lineage>
</organism>
<dbReference type="PANTHER" id="PTHR36966">
    <property type="entry name" value="REP-ASSOCIATED TYROSINE TRANSPOSASE"/>
    <property type="match status" value="1"/>
</dbReference>
<evidence type="ECO:0000313" key="3">
    <source>
        <dbReference type="Proteomes" id="UP000195128"/>
    </source>
</evidence>
<name>A0A244EK80_PSESX</name>
<reference evidence="2 3" key="1">
    <citation type="submission" date="2017-01" db="EMBL/GenBank/DDBJ databases">
        <authorList>
            <person name="Mah S.A."/>
            <person name="Swanson W.J."/>
            <person name="Moy G.W."/>
            <person name="Vacquier V.D."/>
        </authorList>
    </citation>
    <scope>NUCLEOTIDE SEQUENCE [LARGE SCALE GENOMIC DNA]</scope>
    <source>
        <strain evidence="2">PDD-32b-74</strain>
    </source>
</reference>
<feature type="domain" description="Transposase IS200-like" evidence="1">
    <location>
        <begin position="17"/>
        <end position="131"/>
    </location>
</feature>
<comment type="caution">
    <text evidence="2">The sequence shown here is derived from an EMBL/GenBank/DDBJ whole genome shotgun (WGS) entry which is preliminary data.</text>
</comment>
<dbReference type="OrthoDB" id="9791101at2"/>
<protein>
    <submittedName>
        <fullName evidence="2">Transposase</fullName>
    </submittedName>
</protein>
<dbReference type="EMBL" id="MTSA01000025">
    <property type="protein sequence ID" value="OUM04935.1"/>
    <property type="molecule type" value="Genomic_DNA"/>
</dbReference>
<dbReference type="InterPro" id="IPR036515">
    <property type="entry name" value="Transposase_17_sf"/>
</dbReference>
<dbReference type="AlphaFoldDB" id="A0A244EK80"/>
<dbReference type="InterPro" id="IPR052715">
    <property type="entry name" value="RAYT_transposase"/>
</dbReference>
<dbReference type="GO" id="GO:0004803">
    <property type="term" value="F:transposase activity"/>
    <property type="evidence" value="ECO:0007669"/>
    <property type="project" value="InterPro"/>
</dbReference>
<gene>
    <name evidence="2" type="ORF">BW686_24225</name>
</gene>
<sequence length="152" mass="17681">MHVYSASRRLRTGRYSEIGQVYMVTSVTRGREPVFADFHLGRLLVRELRRCEEQEQVKSLAWVVMPDHVHWLFELKKNDLPKLMQQLKARSSIAIGKIRAQPHTLWQSGYHDQAVRNEQDMVGLARYIVANPLRAGLVSKIGDYPLWDAVWI</sequence>
<dbReference type="Pfam" id="PF01797">
    <property type="entry name" value="Y1_Tnp"/>
    <property type="match status" value="1"/>
</dbReference>